<dbReference type="Pfam" id="PF08443">
    <property type="entry name" value="RimK"/>
    <property type="match status" value="1"/>
</dbReference>
<protein>
    <submittedName>
        <fullName evidence="2">Alpha-L-glutamate ligase</fullName>
    </submittedName>
</protein>
<dbReference type="PANTHER" id="PTHR21621:SF0">
    <property type="entry name" value="BETA-CITRYLGLUTAMATE SYNTHASE B-RELATED"/>
    <property type="match status" value="1"/>
</dbReference>
<dbReference type="Gene3D" id="3.30.470.20">
    <property type="entry name" value="ATP-grasp fold, B domain"/>
    <property type="match status" value="1"/>
</dbReference>
<gene>
    <name evidence="2" type="ORF">I1A49_39990</name>
</gene>
<evidence type="ECO:0000313" key="2">
    <source>
        <dbReference type="EMBL" id="QPI60263.1"/>
    </source>
</evidence>
<dbReference type="Proteomes" id="UP000663421">
    <property type="component" value="Chromosome"/>
</dbReference>
<proteinExistence type="predicted"/>
<feature type="domain" description="ATP-grasp fold RimK-type" evidence="1">
    <location>
        <begin position="122"/>
        <end position="251"/>
    </location>
</feature>
<reference evidence="2 3" key="1">
    <citation type="submission" date="2020-11" db="EMBL/GenBank/DDBJ databases">
        <title>Complete genome sequence unveiled secondary metabolic potentials in Streptomyces solisilvae HNM0141.</title>
        <authorList>
            <person name="Huang X."/>
        </authorList>
    </citation>
    <scope>NUCLEOTIDE SEQUENCE [LARGE SCALE GENOMIC DNA]</scope>
    <source>
        <strain evidence="2 3">HNM0141</strain>
    </source>
</reference>
<keyword evidence="3" id="KW-1185">Reference proteome</keyword>
<dbReference type="InterPro" id="IPR013651">
    <property type="entry name" value="ATP-grasp_RimK-type"/>
</dbReference>
<evidence type="ECO:0000313" key="3">
    <source>
        <dbReference type="Proteomes" id="UP000663421"/>
    </source>
</evidence>
<dbReference type="EMBL" id="CP065050">
    <property type="protein sequence ID" value="QPI60263.1"/>
    <property type="molecule type" value="Genomic_DNA"/>
</dbReference>
<evidence type="ECO:0000259" key="1">
    <source>
        <dbReference type="Pfam" id="PF08443"/>
    </source>
</evidence>
<dbReference type="PANTHER" id="PTHR21621">
    <property type="entry name" value="RIBOSOMAL PROTEIN S6 MODIFICATION PROTEIN"/>
    <property type="match status" value="1"/>
</dbReference>
<keyword evidence="2" id="KW-0436">Ligase</keyword>
<sequence>MRIGLITADPGHQLLADTADVLTPHHEVVALDPGGHQTGGQDPVPSSGELADVYLLKARTPCALALARSLERRGAPVVNSAAATARCQDRTVMAERALRAGLPFAATRTVASLAALAAEPPRRPVVVKSRHSRRHDLVARADDAARLRDLTADWADEPVVVQDFIPNDGWDHKLWVIAGSVFAALRRSELTAGGRGPNLPLALDALPPGWLDMVLRVGAVFSLDVYGVDLIDTGGGAPLIVDINAFPGIRGQAGAPEALAALALRTAERGVLTVPCP</sequence>
<dbReference type="SUPFAM" id="SSF56059">
    <property type="entry name" value="Glutathione synthetase ATP-binding domain-like"/>
    <property type="match status" value="1"/>
</dbReference>
<dbReference type="GO" id="GO:0016874">
    <property type="term" value="F:ligase activity"/>
    <property type="evidence" value="ECO:0007669"/>
    <property type="project" value="UniProtKB-KW"/>
</dbReference>
<accession>A0ABX6WGN1</accession>
<name>A0ABX6WGN1_STRMQ</name>
<organism evidence="2 3">
    <name type="scientific">Streptomyces malaysiensis</name>
    <dbReference type="NCBI Taxonomy" id="92644"/>
    <lineage>
        <taxon>Bacteria</taxon>
        <taxon>Bacillati</taxon>
        <taxon>Actinomycetota</taxon>
        <taxon>Actinomycetes</taxon>
        <taxon>Kitasatosporales</taxon>
        <taxon>Streptomycetaceae</taxon>
        <taxon>Streptomyces</taxon>
        <taxon>Streptomyces violaceusniger group</taxon>
    </lineage>
</organism>
<dbReference type="Gene3D" id="3.40.50.20">
    <property type="match status" value="1"/>
</dbReference>